<evidence type="ECO:0000256" key="10">
    <source>
        <dbReference type="ARBA" id="ARBA00048567"/>
    </source>
</evidence>
<dbReference type="GO" id="GO:0009423">
    <property type="term" value="P:chorismate biosynthetic process"/>
    <property type="evidence" value="ECO:0007669"/>
    <property type="project" value="UniProtKB-UniRule"/>
</dbReference>
<evidence type="ECO:0000256" key="9">
    <source>
        <dbReference type="ARBA" id="ARBA00023141"/>
    </source>
</evidence>
<keyword evidence="8 11" id="KW-0067">ATP-binding</keyword>
<keyword evidence="11" id="KW-0479">Metal-binding</keyword>
<keyword evidence="6 11" id="KW-0547">Nucleotide-binding</keyword>
<dbReference type="GO" id="GO:0004765">
    <property type="term" value="F:shikimate kinase activity"/>
    <property type="evidence" value="ECO:0007669"/>
    <property type="project" value="UniProtKB-UniRule"/>
</dbReference>
<proteinExistence type="inferred from homology"/>
<keyword evidence="5 11" id="KW-0808">Transferase</keyword>
<comment type="similarity">
    <text evidence="2 11">Belongs to the shikimate kinase family.</text>
</comment>
<dbReference type="Gene3D" id="3.40.50.300">
    <property type="entry name" value="P-loop containing nucleotide triphosphate hydrolases"/>
    <property type="match status" value="1"/>
</dbReference>
<evidence type="ECO:0000256" key="1">
    <source>
        <dbReference type="ARBA" id="ARBA00004842"/>
    </source>
</evidence>
<dbReference type="InterPro" id="IPR027417">
    <property type="entry name" value="P-loop_NTPase"/>
</dbReference>
<feature type="binding site" evidence="11">
    <location>
        <position position="16"/>
    </location>
    <ligand>
        <name>Mg(2+)</name>
        <dbReference type="ChEBI" id="CHEBI:18420"/>
    </ligand>
</feature>
<name>A0A1F6CLS2_HANXR</name>
<keyword evidence="11" id="KW-0460">Magnesium</keyword>
<dbReference type="GO" id="GO:0009073">
    <property type="term" value="P:aromatic amino acid family biosynthetic process"/>
    <property type="evidence" value="ECO:0007669"/>
    <property type="project" value="UniProtKB-KW"/>
</dbReference>
<evidence type="ECO:0000256" key="11">
    <source>
        <dbReference type="HAMAP-Rule" id="MF_00109"/>
    </source>
</evidence>
<comment type="caution">
    <text evidence="12">The sequence shown here is derived from an EMBL/GenBank/DDBJ whole genome shotgun (WGS) entry which is preliminary data.</text>
</comment>
<sequence length="185" mass="20646">MEGHIFLTGFMGAGKSKVGAILAARLGRGFVDTDALVEEAAGRPIPDIFRESGEAAFRRLEHEAIRRASEMPASIISLGGGAVTREENWEVIRRSGTCVYLSASPETIFERVSRKAHRPLLAGLNDQERMARIRAMLSAREPYYRRADLIVESLQERTPEQTAELVIQKLKEKTQQNHQDTKAQS</sequence>
<feature type="binding site" evidence="11">
    <location>
        <position position="80"/>
    </location>
    <ligand>
        <name>substrate</name>
    </ligand>
</feature>
<dbReference type="EMBL" id="MFKF01000218">
    <property type="protein sequence ID" value="OGG49941.1"/>
    <property type="molecule type" value="Genomic_DNA"/>
</dbReference>
<evidence type="ECO:0000313" key="13">
    <source>
        <dbReference type="Proteomes" id="UP000178606"/>
    </source>
</evidence>
<comment type="subcellular location">
    <subcellularLocation>
        <location evidence="11">Cytoplasm</location>
    </subcellularLocation>
</comment>
<gene>
    <name evidence="11" type="primary">aroK</name>
    <name evidence="12" type="ORF">A3F84_08935</name>
</gene>
<dbReference type="GO" id="GO:0008652">
    <property type="term" value="P:amino acid biosynthetic process"/>
    <property type="evidence" value="ECO:0007669"/>
    <property type="project" value="UniProtKB-KW"/>
</dbReference>
<feature type="binding site" evidence="11">
    <location>
        <position position="34"/>
    </location>
    <ligand>
        <name>substrate</name>
    </ligand>
</feature>
<keyword evidence="7 11" id="KW-0418">Kinase</keyword>
<dbReference type="AlphaFoldDB" id="A0A1F6CLS2"/>
<comment type="pathway">
    <text evidence="1 11">Metabolic intermediate biosynthesis; chorismate biosynthesis; chorismate from D-erythrose 4-phosphate and phosphoenolpyruvate: step 5/7.</text>
</comment>
<dbReference type="Proteomes" id="UP000178606">
    <property type="component" value="Unassembled WGS sequence"/>
</dbReference>
<dbReference type="PANTHER" id="PTHR21087:SF16">
    <property type="entry name" value="SHIKIMATE KINASE 1, CHLOROPLASTIC"/>
    <property type="match status" value="1"/>
</dbReference>
<dbReference type="SUPFAM" id="SSF52540">
    <property type="entry name" value="P-loop containing nucleoside triphosphate hydrolases"/>
    <property type="match status" value="1"/>
</dbReference>
<dbReference type="CDD" id="cd00464">
    <property type="entry name" value="SK"/>
    <property type="match status" value="1"/>
</dbReference>
<dbReference type="InterPro" id="IPR031322">
    <property type="entry name" value="Shikimate/glucono_kinase"/>
</dbReference>
<reference evidence="12 13" key="1">
    <citation type="journal article" date="2016" name="Nat. Commun.">
        <title>Thousands of microbial genomes shed light on interconnected biogeochemical processes in an aquifer system.</title>
        <authorList>
            <person name="Anantharaman K."/>
            <person name="Brown C.T."/>
            <person name="Hug L.A."/>
            <person name="Sharon I."/>
            <person name="Castelle C.J."/>
            <person name="Probst A.J."/>
            <person name="Thomas B.C."/>
            <person name="Singh A."/>
            <person name="Wilkins M.J."/>
            <person name="Karaoz U."/>
            <person name="Brodie E.L."/>
            <person name="Williams K.H."/>
            <person name="Hubbard S.S."/>
            <person name="Banfield J.F."/>
        </authorList>
    </citation>
    <scope>NUCLEOTIDE SEQUENCE [LARGE SCALE GENOMIC DNA]</scope>
    <source>
        <strain evidence="13">RIFCSPLOWO2_12_FULL_64_10</strain>
    </source>
</reference>
<accession>A0A1F6CLS2</accession>
<feature type="binding site" evidence="11">
    <location>
        <begin position="12"/>
        <end position="17"/>
    </location>
    <ligand>
        <name>ATP</name>
        <dbReference type="ChEBI" id="CHEBI:30616"/>
    </ligand>
</feature>
<dbReference type="EC" id="2.7.1.71" evidence="3 11"/>
<keyword evidence="11" id="KW-0963">Cytoplasm</keyword>
<evidence type="ECO:0000256" key="4">
    <source>
        <dbReference type="ARBA" id="ARBA00022605"/>
    </source>
</evidence>
<feature type="binding site" evidence="11">
    <location>
        <position position="140"/>
    </location>
    <ligand>
        <name>substrate</name>
    </ligand>
</feature>
<organism evidence="12 13">
    <name type="scientific">Handelsmanbacteria sp. (strain RIFCSPLOWO2_12_FULL_64_10)</name>
    <dbReference type="NCBI Taxonomy" id="1817868"/>
    <lineage>
        <taxon>Bacteria</taxon>
        <taxon>Candidatus Handelsmaniibacteriota</taxon>
    </lineage>
</organism>
<evidence type="ECO:0000256" key="7">
    <source>
        <dbReference type="ARBA" id="ARBA00022777"/>
    </source>
</evidence>
<feature type="binding site" evidence="11">
    <location>
        <position position="157"/>
    </location>
    <ligand>
        <name>ATP</name>
        <dbReference type="ChEBI" id="CHEBI:30616"/>
    </ligand>
</feature>
<comment type="catalytic activity">
    <reaction evidence="10 11">
        <text>shikimate + ATP = 3-phosphoshikimate + ADP + H(+)</text>
        <dbReference type="Rhea" id="RHEA:13121"/>
        <dbReference type="ChEBI" id="CHEBI:15378"/>
        <dbReference type="ChEBI" id="CHEBI:30616"/>
        <dbReference type="ChEBI" id="CHEBI:36208"/>
        <dbReference type="ChEBI" id="CHEBI:145989"/>
        <dbReference type="ChEBI" id="CHEBI:456216"/>
        <dbReference type="EC" id="2.7.1.71"/>
    </reaction>
</comment>
<dbReference type="InterPro" id="IPR023000">
    <property type="entry name" value="Shikimate_kinase_CS"/>
</dbReference>
<dbReference type="GO" id="GO:0005524">
    <property type="term" value="F:ATP binding"/>
    <property type="evidence" value="ECO:0007669"/>
    <property type="project" value="UniProtKB-UniRule"/>
</dbReference>
<comment type="subunit">
    <text evidence="11">Monomer.</text>
</comment>
<comment type="cofactor">
    <cofactor evidence="11">
        <name>Mg(2+)</name>
        <dbReference type="ChEBI" id="CHEBI:18420"/>
    </cofactor>
    <text evidence="11">Binds 1 Mg(2+) ion per subunit.</text>
</comment>
<feature type="binding site" evidence="11">
    <location>
        <position position="58"/>
    </location>
    <ligand>
        <name>substrate</name>
    </ligand>
</feature>
<evidence type="ECO:0000256" key="5">
    <source>
        <dbReference type="ARBA" id="ARBA00022679"/>
    </source>
</evidence>
<keyword evidence="4 11" id="KW-0028">Amino-acid biosynthesis</keyword>
<dbReference type="Pfam" id="PF01202">
    <property type="entry name" value="SKI"/>
    <property type="match status" value="1"/>
</dbReference>
<dbReference type="PANTHER" id="PTHR21087">
    <property type="entry name" value="SHIKIMATE KINASE"/>
    <property type="match status" value="1"/>
</dbReference>
<dbReference type="GO" id="GO:0000287">
    <property type="term" value="F:magnesium ion binding"/>
    <property type="evidence" value="ECO:0007669"/>
    <property type="project" value="UniProtKB-UniRule"/>
</dbReference>
<evidence type="ECO:0000256" key="3">
    <source>
        <dbReference type="ARBA" id="ARBA00012154"/>
    </source>
</evidence>
<dbReference type="InterPro" id="IPR000623">
    <property type="entry name" value="Shikimate_kinase/TSH1"/>
</dbReference>
<evidence type="ECO:0000256" key="8">
    <source>
        <dbReference type="ARBA" id="ARBA00022840"/>
    </source>
</evidence>
<evidence type="ECO:0000256" key="2">
    <source>
        <dbReference type="ARBA" id="ARBA00006997"/>
    </source>
</evidence>
<dbReference type="PROSITE" id="PS01128">
    <property type="entry name" value="SHIKIMATE_KINASE"/>
    <property type="match status" value="1"/>
</dbReference>
<evidence type="ECO:0000313" key="12">
    <source>
        <dbReference type="EMBL" id="OGG49941.1"/>
    </source>
</evidence>
<dbReference type="GO" id="GO:0005829">
    <property type="term" value="C:cytosol"/>
    <property type="evidence" value="ECO:0007669"/>
    <property type="project" value="TreeGrafter"/>
</dbReference>
<dbReference type="PRINTS" id="PR01100">
    <property type="entry name" value="SHIKIMTKNASE"/>
</dbReference>
<dbReference type="HAMAP" id="MF_00109">
    <property type="entry name" value="Shikimate_kinase"/>
    <property type="match status" value="1"/>
</dbReference>
<feature type="binding site" evidence="11">
    <location>
        <position position="118"/>
    </location>
    <ligand>
        <name>ATP</name>
        <dbReference type="ChEBI" id="CHEBI:30616"/>
    </ligand>
</feature>
<evidence type="ECO:0000256" key="6">
    <source>
        <dbReference type="ARBA" id="ARBA00022741"/>
    </source>
</evidence>
<protein>
    <recommendedName>
        <fullName evidence="3 11">Shikimate kinase</fullName>
        <shortName evidence="11">SK</shortName>
        <ecNumber evidence="3 11">2.7.1.71</ecNumber>
    </recommendedName>
</protein>
<comment type="function">
    <text evidence="11">Catalyzes the specific phosphorylation of the 3-hydroxyl group of shikimic acid using ATP as a cosubstrate.</text>
</comment>
<dbReference type="UniPathway" id="UPA00053">
    <property type="reaction ID" value="UER00088"/>
</dbReference>
<keyword evidence="9 11" id="KW-0057">Aromatic amino acid biosynthesis</keyword>